<comment type="subcellular location">
    <subcellularLocation>
        <location evidence="1 5">Nucleus</location>
    </subcellularLocation>
</comment>
<dbReference type="EMBL" id="LHPF02000003">
    <property type="protein sequence ID" value="PSC75165.1"/>
    <property type="molecule type" value="Genomic_DNA"/>
</dbReference>
<dbReference type="Pfam" id="PF18517">
    <property type="entry name" value="LZ3wCH"/>
    <property type="match status" value="1"/>
</dbReference>
<dbReference type="InterPro" id="IPR005647">
    <property type="entry name" value="Mnd1"/>
</dbReference>
<evidence type="ECO:0000313" key="9">
    <source>
        <dbReference type="EMBL" id="PSC75165.1"/>
    </source>
</evidence>
<dbReference type="AlphaFoldDB" id="A0A2P6VM86"/>
<feature type="coiled-coil region" evidence="6">
    <location>
        <begin position="72"/>
        <end position="140"/>
    </location>
</feature>
<comment type="caution">
    <text evidence="9">The sequence shown here is derived from an EMBL/GenBank/DDBJ whole genome shotgun (WGS) entry which is preliminary data.</text>
</comment>
<evidence type="ECO:0000256" key="4">
    <source>
        <dbReference type="ARBA" id="ARBA00023242"/>
    </source>
</evidence>
<dbReference type="PIRSF" id="PIRSF026991">
    <property type="entry name" value="Mnd1"/>
    <property type="match status" value="1"/>
</dbReference>
<feature type="domain" description="Mnd1 HTH" evidence="7">
    <location>
        <begin position="10"/>
        <end position="68"/>
    </location>
</feature>
<keyword evidence="10" id="KW-1185">Reference proteome</keyword>
<reference evidence="9 10" key="1">
    <citation type="journal article" date="2018" name="Plant J.">
        <title>Genome sequences of Chlorella sorokiniana UTEX 1602 and Micractinium conductrix SAG 241.80: implications to maltose excretion by a green alga.</title>
        <authorList>
            <person name="Arriola M.B."/>
            <person name="Velmurugan N."/>
            <person name="Zhang Y."/>
            <person name="Plunkett M.H."/>
            <person name="Hondzo H."/>
            <person name="Barney B.M."/>
        </authorList>
    </citation>
    <scope>NUCLEOTIDE SEQUENCE [LARGE SCALE GENOMIC DNA]</scope>
    <source>
        <strain evidence="9 10">SAG 241.80</strain>
    </source>
</reference>
<gene>
    <name evidence="9" type="ORF">C2E20_1865</name>
</gene>
<organism evidence="9 10">
    <name type="scientific">Micractinium conductrix</name>
    <dbReference type="NCBI Taxonomy" id="554055"/>
    <lineage>
        <taxon>Eukaryota</taxon>
        <taxon>Viridiplantae</taxon>
        <taxon>Chlorophyta</taxon>
        <taxon>core chlorophytes</taxon>
        <taxon>Trebouxiophyceae</taxon>
        <taxon>Chlorellales</taxon>
        <taxon>Chlorellaceae</taxon>
        <taxon>Chlorella clade</taxon>
        <taxon>Micractinium</taxon>
    </lineage>
</organism>
<dbReference type="STRING" id="554055.A0A2P6VM86"/>
<evidence type="ECO:0000256" key="1">
    <source>
        <dbReference type="ARBA" id="ARBA00004123"/>
    </source>
</evidence>
<dbReference type="GO" id="GO:0005634">
    <property type="term" value="C:nucleus"/>
    <property type="evidence" value="ECO:0007669"/>
    <property type="project" value="UniProtKB-SubCell"/>
</dbReference>
<accession>A0A2P6VM86</accession>
<dbReference type="InterPro" id="IPR040661">
    <property type="entry name" value="LZ3wCH"/>
</dbReference>
<evidence type="ECO:0000259" key="7">
    <source>
        <dbReference type="Pfam" id="PF03962"/>
    </source>
</evidence>
<keyword evidence="4 5" id="KW-0539">Nucleus</keyword>
<sequence>MSLEEKRQTLLGIFHETKEVFQLKEVEKLASKRGVVLQSVKEVLQGLVDDDLVHSEKIGISNYFWYFPSEQAVKLDGQIQQLETRLRDKQAESASLQKQLELSKVGKEDSEERRALMQKMQQLQAAVAAQEEELAKYAGADPERYDNLKKTAQLACDSANRWIDNIEALRGWLKKKFEGMDDQIDALFKETGVKEDAEYLQLEALP</sequence>
<evidence type="ECO:0000256" key="5">
    <source>
        <dbReference type="PIRNR" id="PIRNR026991"/>
    </source>
</evidence>
<protein>
    <recommendedName>
        <fullName evidence="5">Meiotic nuclear division protein 1 homolog</fullName>
    </recommendedName>
</protein>
<evidence type="ECO:0000256" key="6">
    <source>
        <dbReference type="SAM" id="Coils"/>
    </source>
</evidence>
<dbReference type="OrthoDB" id="273345at2759"/>
<evidence type="ECO:0000313" key="10">
    <source>
        <dbReference type="Proteomes" id="UP000239649"/>
    </source>
</evidence>
<dbReference type="GO" id="GO:0003690">
    <property type="term" value="F:double-stranded DNA binding"/>
    <property type="evidence" value="ECO:0007669"/>
    <property type="project" value="InterPro"/>
</dbReference>
<name>A0A2P6VM86_9CHLO</name>
<evidence type="ECO:0000259" key="8">
    <source>
        <dbReference type="Pfam" id="PF18517"/>
    </source>
</evidence>
<evidence type="ECO:0000256" key="3">
    <source>
        <dbReference type="ARBA" id="ARBA00023054"/>
    </source>
</evidence>
<keyword evidence="3 6" id="KW-0175">Coiled coil</keyword>
<dbReference type="InterPro" id="IPR040453">
    <property type="entry name" value="Mnd1_HTH"/>
</dbReference>
<dbReference type="GO" id="GO:0007131">
    <property type="term" value="P:reciprocal meiotic recombination"/>
    <property type="evidence" value="ECO:0007669"/>
    <property type="project" value="InterPro"/>
</dbReference>
<feature type="domain" description="Leucine zipper with capping helix" evidence="8">
    <location>
        <begin position="144"/>
        <end position="200"/>
    </location>
</feature>
<proteinExistence type="inferred from homology"/>
<comment type="similarity">
    <text evidence="2 5">Belongs to the MND1 family.</text>
</comment>
<comment type="function">
    <text evidence="5">Required for proper homologous chromosome pairing and efficient cross-over and intragenic recombination during meiosis.</text>
</comment>
<dbReference type="Proteomes" id="UP000239649">
    <property type="component" value="Unassembled WGS sequence"/>
</dbReference>
<evidence type="ECO:0000256" key="2">
    <source>
        <dbReference type="ARBA" id="ARBA00005981"/>
    </source>
</evidence>
<dbReference type="Pfam" id="PF03962">
    <property type="entry name" value="Mnd1"/>
    <property type="match status" value="1"/>
</dbReference>